<protein>
    <recommendedName>
        <fullName evidence="6">Teneurin-like YD-shell domain-containing protein</fullName>
    </recommendedName>
</protein>
<evidence type="ECO:0000256" key="2">
    <source>
        <dbReference type="ARBA" id="ARBA00022525"/>
    </source>
</evidence>
<dbReference type="InterPro" id="IPR056823">
    <property type="entry name" value="TEN-like_YD-shell"/>
</dbReference>
<dbReference type="SUPFAM" id="SSF69318">
    <property type="entry name" value="Integrin alpha N-terminal domain"/>
    <property type="match status" value="2"/>
</dbReference>
<dbReference type="Pfam" id="PF05593">
    <property type="entry name" value="RHS_repeat"/>
    <property type="match status" value="1"/>
</dbReference>
<evidence type="ECO:0000256" key="4">
    <source>
        <dbReference type="ARBA" id="ARBA00023026"/>
    </source>
</evidence>
<accession>A0AB73MXZ9</accession>
<name>A0AB73MXZ9_9LEPT</name>
<dbReference type="EMBL" id="MTSU01000010">
    <property type="protein sequence ID" value="ONF92624.1"/>
    <property type="molecule type" value="Genomic_DNA"/>
</dbReference>
<evidence type="ECO:0000256" key="5">
    <source>
        <dbReference type="SAM" id="Phobius"/>
    </source>
</evidence>
<evidence type="ECO:0000313" key="7">
    <source>
        <dbReference type="EMBL" id="ONF92624.1"/>
    </source>
</evidence>
<evidence type="ECO:0000313" key="8">
    <source>
        <dbReference type="Proteomes" id="UP000189337"/>
    </source>
</evidence>
<proteinExistence type="predicted"/>
<keyword evidence="5" id="KW-1133">Transmembrane helix</keyword>
<dbReference type="Gene3D" id="2.180.10.10">
    <property type="entry name" value="RHS repeat-associated core"/>
    <property type="match status" value="3"/>
</dbReference>
<gene>
    <name evidence="7" type="ORF">BWD14_11910</name>
</gene>
<dbReference type="PANTHER" id="PTHR32305:SF15">
    <property type="entry name" value="PROTEIN RHSA-RELATED"/>
    <property type="match status" value="1"/>
</dbReference>
<feature type="transmembrane region" description="Helical" evidence="5">
    <location>
        <begin position="1945"/>
        <end position="1963"/>
    </location>
</feature>
<dbReference type="GO" id="GO:0005737">
    <property type="term" value="C:cytoplasm"/>
    <property type="evidence" value="ECO:0007669"/>
    <property type="project" value="InterPro"/>
</dbReference>
<comment type="caution">
    <text evidence="7">The sequence shown here is derived from an EMBL/GenBank/DDBJ whole genome shotgun (WGS) entry which is preliminary data.</text>
</comment>
<dbReference type="InterPro" id="IPR028994">
    <property type="entry name" value="Integrin_alpha_N"/>
</dbReference>
<feature type="domain" description="Teneurin-like YD-shell" evidence="6">
    <location>
        <begin position="1658"/>
        <end position="1795"/>
    </location>
</feature>
<keyword evidence="5" id="KW-0812">Transmembrane</keyword>
<keyword evidence="5" id="KW-0472">Membrane</keyword>
<feature type="domain" description="Teneurin-like YD-shell" evidence="6">
    <location>
        <begin position="1418"/>
        <end position="1601"/>
    </location>
</feature>
<evidence type="ECO:0000256" key="3">
    <source>
        <dbReference type="ARBA" id="ARBA00022737"/>
    </source>
</evidence>
<dbReference type="InterPro" id="IPR050708">
    <property type="entry name" value="T6SS_VgrG/RHS"/>
</dbReference>
<dbReference type="InterPro" id="IPR006530">
    <property type="entry name" value="YD"/>
</dbReference>
<reference evidence="7 8" key="1">
    <citation type="submission" date="2017-01" db="EMBL/GenBank/DDBJ databases">
        <title>Comparative genomic analysis of Brazilian Leptospira santarosai.</title>
        <authorList>
            <person name="Moreno L.Z."/>
            <person name="Miraglia F."/>
            <person name="Kremer F.S."/>
            <person name="Eslabao M.R."/>
            <person name="Lilenbaum W."/>
            <person name="Dellagostin O.A."/>
            <person name="Moreno A.M."/>
        </authorList>
    </citation>
    <scope>NUCLEOTIDE SEQUENCE [LARGE SCALE GENOMIC DNA]</scope>
    <source>
        <strain evidence="7 8">M52/8-19</strain>
    </source>
</reference>
<dbReference type="NCBIfam" id="TIGR01643">
    <property type="entry name" value="YD_repeat_2x"/>
    <property type="match status" value="3"/>
</dbReference>
<dbReference type="Pfam" id="PF25023">
    <property type="entry name" value="TEN_YD-shell"/>
    <property type="match status" value="3"/>
</dbReference>
<dbReference type="Pfam" id="PF03534">
    <property type="entry name" value="SpvB"/>
    <property type="match status" value="1"/>
</dbReference>
<dbReference type="Proteomes" id="UP000189337">
    <property type="component" value="Unassembled WGS sequence"/>
</dbReference>
<evidence type="ECO:0000259" key="6">
    <source>
        <dbReference type="Pfam" id="PF25023"/>
    </source>
</evidence>
<keyword evidence="2" id="KW-0964">Secreted</keyword>
<dbReference type="GO" id="GO:0005576">
    <property type="term" value="C:extracellular region"/>
    <property type="evidence" value="ECO:0007669"/>
    <property type="project" value="UniProtKB-SubCell"/>
</dbReference>
<dbReference type="InterPro" id="IPR003284">
    <property type="entry name" value="Sal_SpvB"/>
</dbReference>
<evidence type="ECO:0000256" key="1">
    <source>
        <dbReference type="ARBA" id="ARBA00004613"/>
    </source>
</evidence>
<comment type="subcellular location">
    <subcellularLocation>
        <location evidence="1">Secreted</location>
    </subcellularLocation>
</comment>
<feature type="domain" description="Teneurin-like YD-shell" evidence="6">
    <location>
        <begin position="2046"/>
        <end position="2146"/>
    </location>
</feature>
<dbReference type="NCBIfam" id="TIGR03696">
    <property type="entry name" value="Rhs_assc_core"/>
    <property type="match status" value="1"/>
</dbReference>
<dbReference type="Gene3D" id="2.130.10.130">
    <property type="entry name" value="Integrin alpha, N-terminal"/>
    <property type="match status" value="1"/>
</dbReference>
<dbReference type="InterPro" id="IPR031325">
    <property type="entry name" value="RHS_repeat"/>
</dbReference>
<keyword evidence="3" id="KW-0677">Repeat</keyword>
<dbReference type="PANTHER" id="PTHR32305">
    <property type="match status" value="1"/>
</dbReference>
<dbReference type="InterPro" id="IPR022385">
    <property type="entry name" value="Rhs_assc_core"/>
</dbReference>
<keyword evidence="4" id="KW-0843">Virulence</keyword>
<sequence length="2390" mass="260439">MKRTVGLIGLSVSFLFVFNFSFLSGIQNVWNTVASAIAGGIPQQLPILQAGPDGSANTHIEIELPPGKVIPKLSLSYNSNGGNTIVGMGWSLNGLPTVVRNPSAGIGYSGSDSYVSGLAGELVDVSGNKTVYHSKKESYIRYEPQGTCGDGPCAWIATNQDGKRFLFGGSLDSRIPALGRTAGSIREWALSREEDSHGNGYDVVYSTLDVNNGDYYPSAIAYNDRTIRFNYENRNDSNPNYSLGTLERIRKRLDTIEVLVGGVLFRTYDLDYSYGPVTGRSVLRKLKRSGSNTFGSENFADLDFTYTNHSGGFSPGHLDYQNLSNTALMNVFIPNVAVDVLNFILNGALPYHPSALDGSIDASLQYVVKVPVPDRDACNLGFASCLCALIPICWGGNQQFLQYLAGNCAGFLGWGGPGACENGVDSALTAWLPMDLNGDGIPDFATLNGNEADGSIHLVGHIQKIGQSATTFNGHNIPIHYNTFYQVVDLNGDGKTDFVYEDGGRLWGVYSTGGNFTSPVQFGNVSVTSANGDMRVFSPYEYKFHYGPNHTTPLASDRATRDFFGDVNGDELVDFVHNNGGSFSIYINRETYFDNPVVIGGGNDFYINSMIDFTGDGKADYVQLVQTYDNSALTTLQTQKSALDTLTVQYQTEHTRAKAVVDQLPTPTTNATIDDIEFQNLLDYLTANGYDSVSDSLETDGKNYAYDPAFVSGLQTILENLVGARINFVGQQSYAINSQIAAIYAQGTLGQANYALQVRTFNITNGTSQTQTFPISNTIDADKSTLADVNGDGVLDFISFIGTQVSVSLFLGNGFAPPVYTSLNAGNGKNLLQYNLGEVNGDGLADLVLFNKENHTIETYLARGDGTFSYSPGYSFGGFSTQEYTDPNGIERSDTYQISLQDMNLDGISDVSIAFLSLDKTWGRMYYRYNTARNSGEDQLLTVTNGAGQNSQVQYQLKNSHPGALQAGSGNYPEGPSISPGFLVTQTRQDLSNGIVQTTNYGYTNERHIQGTRNVSRSLGFASIRETNANTNFYKITDYFQTDSRLAGAVQNQRSYNASGNLTGSTTNTGFSFPNPFGTEMAVPGTITTNEYRNGTLVETSIRNFSYDPYGFTTSVVESLGSHTITNTNQVTNDVATWRMGRILRSRKNVDGTWIEDVSFGYTGDNVTSKTIFPSSASPITTTFLYDTFGNVISVNDPASGTSTITYDPVFNHFPVTKTNALGHVTATNYDFATGLETSVTDPNGAITQTSYDPYGRKASVTYPGEGSPNETYAYTNTGEYDLTNLNNNESITKTIRDNVSGSVNTSKIFRDPFGNTIRTETNTALSGVSTIEDNYFDYPNGRLLQTTKAYLSVQTPQVVTYQYNDPDGVLTSITEPSASGSVQTNITKTGFTETRTTTYPDGQTVTRVEIKNELGQTISKTENGRTISTTYSPFGEVSSITDAGGLTTTFTYNTLGRRVSTQDPNSGTISFAYDTVGRISSQTDARGKTIQFTYDTLGRALTQTTNGSEAPVQFTYDEPSVPFSRGRLTSVTDGSGRSEFRYSQKGNAIQKTRYVDDITAIFKTDYDSLNRPITETLPDGTKLHNFYSPNGTLSSITMDTADGTSTGHTVVSYQGPYLDSNGVPNLKRTSGNGVTMEIGFEPLDKRPLRVVSKKPDGSVIANTELSYDAKGNITRIEDKINPARTQNFTLDNLGRVTQGTGKYGTQNYSFSANGNLIQKGAYTLGYTDGNHANAVTTATSASTGTLNYGYDASGNMISRNGDVLRYDSYGKLVEITPYAASSSIRNTYDFAGNRVKSVSDITLISTYTLGENYEILREPGKPEKHTLYVRGLHGDLVAQWTREDATLQIAAANEMGGKEIQRKSSDFSIGWFVGRTIVGTPTEEDRSKRSRISLFVGIPTNPFCKDVVGDCGTYYKNRVRSEFLGIFGYSKYFQGGVPTSFYNVFYYLLLLGILYLSYPYFLKGNELLQRLGWKGVGTPTLILSLFVVTSLPGCGILPGTGGKQGDPPWVLALGANVTPGVPSIQNPGVGMTGGGSVGGVPVTGMFFFHPDHLGSITMITDGAGNPASGPEPGTSFVSYEPYGSIIRNDSYGPDIFRYKFTGQIEDKETGLYYYKARYYEPALGRFLQADSVIDSDAPNGQNRYMYVEGNPVNYRDPSGHSLDLMFYAALYQYAQIPNSPEKDNSNLMLLALHNQQIRNTSGPGCPISAKNRAVWGNFQGAGMCGGKLPKNVEFKMGLILLILKSPTLALAYYFLYKPNSALTIVDRSGIAHDEEHEWSSSKQAIHANEDWIKQSWGNFYSINEQRAAYKREYDALPKSYDRYGGTGKSVIAGVNYVATTTADSIALRLGTIIFGIQNVIGYSSQFVNHATFVHKGRYNNFWKPNKWKL</sequence>
<organism evidence="7 8">
    <name type="scientific">Leptospira santarosai</name>
    <dbReference type="NCBI Taxonomy" id="28183"/>
    <lineage>
        <taxon>Bacteria</taxon>
        <taxon>Pseudomonadati</taxon>
        <taxon>Spirochaetota</taxon>
        <taxon>Spirochaetia</taxon>
        <taxon>Leptospirales</taxon>
        <taxon>Leptospiraceae</taxon>
        <taxon>Leptospira</taxon>
    </lineage>
</organism>